<dbReference type="WBParaSite" id="jg7943">
    <property type="protein sequence ID" value="jg7943"/>
    <property type="gene ID" value="jg7943"/>
</dbReference>
<reference evidence="2" key="1">
    <citation type="submission" date="2022-11" db="UniProtKB">
        <authorList>
            <consortium name="WormBaseParasite"/>
        </authorList>
    </citation>
    <scope>IDENTIFICATION</scope>
</reference>
<dbReference type="Proteomes" id="UP000887574">
    <property type="component" value="Unplaced"/>
</dbReference>
<keyword evidence="1" id="KW-1185">Reference proteome</keyword>
<proteinExistence type="predicted"/>
<accession>A0A915EQS0</accession>
<dbReference type="AlphaFoldDB" id="A0A915EQS0"/>
<name>A0A915EQS0_9BILA</name>
<organism evidence="1 2">
    <name type="scientific">Ditylenchus dipsaci</name>
    <dbReference type="NCBI Taxonomy" id="166011"/>
    <lineage>
        <taxon>Eukaryota</taxon>
        <taxon>Metazoa</taxon>
        <taxon>Ecdysozoa</taxon>
        <taxon>Nematoda</taxon>
        <taxon>Chromadorea</taxon>
        <taxon>Rhabditida</taxon>
        <taxon>Tylenchina</taxon>
        <taxon>Tylenchomorpha</taxon>
        <taxon>Sphaerularioidea</taxon>
        <taxon>Anguinidae</taxon>
        <taxon>Anguininae</taxon>
        <taxon>Ditylenchus</taxon>
    </lineage>
</organism>
<protein>
    <submittedName>
        <fullName evidence="2">Uncharacterized protein</fullName>
    </submittedName>
</protein>
<evidence type="ECO:0000313" key="1">
    <source>
        <dbReference type="Proteomes" id="UP000887574"/>
    </source>
</evidence>
<evidence type="ECO:0000313" key="2">
    <source>
        <dbReference type="WBParaSite" id="jg7943"/>
    </source>
</evidence>
<sequence length="83" mass="9561">MCEVYPNVEFLKRALKKAWKEISLENSEKIGVVHGSNSTRQRMPPLCRIPIGHFQRDASLKVPSRYGAQWRHPLMGGIGTMYY</sequence>